<evidence type="ECO:0000313" key="5">
    <source>
        <dbReference type="Proteomes" id="UP000294887"/>
    </source>
</evidence>
<feature type="region of interest" description="Disordered" evidence="2">
    <location>
        <begin position="121"/>
        <end position="143"/>
    </location>
</feature>
<dbReference type="AlphaFoldDB" id="A0A4R1F7C0"/>
<feature type="region of interest" description="Disordered" evidence="2">
    <location>
        <begin position="983"/>
        <end position="1030"/>
    </location>
</feature>
<dbReference type="GO" id="GO:0090313">
    <property type="term" value="P:regulation of protein targeting to membrane"/>
    <property type="evidence" value="ECO:0007669"/>
    <property type="project" value="TreeGrafter"/>
</dbReference>
<dbReference type="OrthoDB" id="9766390at2"/>
<dbReference type="RefSeq" id="WP_131904183.1">
    <property type="nucleotide sequence ID" value="NZ_BAAAFU010000008.1"/>
</dbReference>
<dbReference type="GO" id="GO:0005886">
    <property type="term" value="C:plasma membrane"/>
    <property type="evidence" value="ECO:0007669"/>
    <property type="project" value="TreeGrafter"/>
</dbReference>
<dbReference type="InterPro" id="IPR052894">
    <property type="entry name" value="AsmA-related"/>
</dbReference>
<feature type="compositionally biased region" description="Basic and acidic residues" evidence="2">
    <location>
        <begin position="1009"/>
        <end position="1030"/>
    </location>
</feature>
<accession>A0A4R1F7C0</accession>
<reference evidence="4 5" key="1">
    <citation type="submission" date="2019-03" db="EMBL/GenBank/DDBJ databases">
        <title>Genomic Encyclopedia of Type Strains, Phase IV (KMG-IV): sequencing the most valuable type-strain genomes for metagenomic binning, comparative biology and taxonomic classification.</title>
        <authorList>
            <person name="Goeker M."/>
        </authorList>
    </citation>
    <scope>NUCLEOTIDE SEQUENCE [LARGE SCALE GENOMIC DNA]</scope>
    <source>
        <strain evidence="4 5">DSM 24830</strain>
    </source>
</reference>
<organism evidence="4 5">
    <name type="scientific">Cocleimonas flava</name>
    <dbReference type="NCBI Taxonomy" id="634765"/>
    <lineage>
        <taxon>Bacteria</taxon>
        <taxon>Pseudomonadati</taxon>
        <taxon>Pseudomonadota</taxon>
        <taxon>Gammaproteobacteria</taxon>
        <taxon>Thiotrichales</taxon>
        <taxon>Thiotrichaceae</taxon>
        <taxon>Cocleimonas</taxon>
    </lineage>
</organism>
<evidence type="ECO:0000313" key="4">
    <source>
        <dbReference type="EMBL" id="TCJ88489.1"/>
    </source>
</evidence>
<dbReference type="InterPro" id="IPR007844">
    <property type="entry name" value="AsmA"/>
</dbReference>
<proteinExistence type="predicted"/>
<dbReference type="PANTHER" id="PTHR30441">
    <property type="entry name" value="DUF748 DOMAIN-CONTAINING PROTEIN"/>
    <property type="match status" value="1"/>
</dbReference>
<gene>
    <name evidence="4" type="ORF">EV695_0345</name>
</gene>
<feature type="domain" description="AsmA" evidence="3">
    <location>
        <begin position="4"/>
        <end position="548"/>
    </location>
</feature>
<evidence type="ECO:0000259" key="3">
    <source>
        <dbReference type="Pfam" id="PF05170"/>
    </source>
</evidence>
<keyword evidence="5" id="KW-1185">Reference proteome</keyword>
<evidence type="ECO:0000256" key="2">
    <source>
        <dbReference type="SAM" id="MobiDB-lite"/>
    </source>
</evidence>
<evidence type="ECO:0000256" key="1">
    <source>
        <dbReference type="SAM" id="Coils"/>
    </source>
</evidence>
<dbReference type="PANTHER" id="PTHR30441:SF4">
    <property type="entry name" value="PROTEIN ASMA"/>
    <property type="match status" value="1"/>
</dbReference>
<feature type="coiled-coil region" evidence="1">
    <location>
        <begin position="920"/>
        <end position="981"/>
    </location>
</feature>
<keyword evidence="1" id="KW-0175">Coiled coil</keyword>
<name>A0A4R1F7C0_9GAMM</name>
<dbReference type="Pfam" id="PF05170">
    <property type="entry name" value="AsmA"/>
    <property type="match status" value="1"/>
</dbReference>
<dbReference type="Proteomes" id="UP000294887">
    <property type="component" value="Unassembled WGS sequence"/>
</dbReference>
<dbReference type="EMBL" id="SMFQ01000002">
    <property type="protein sequence ID" value="TCJ88489.1"/>
    <property type="molecule type" value="Genomic_DNA"/>
</dbReference>
<protein>
    <submittedName>
        <fullName evidence="4">Uncharacterized protein involved in outer membrane biogenesis</fullName>
    </submittedName>
</protein>
<feature type="compositionally biased region" description="Basic and acidic residues" evidence="2">
    <location>
        <begin position="133"/>
        <end position="143"/>
    </location>
</feature>
<comment type="caution">
    <text evidence="4">The sequence shown here is derived from an EMBL/GenBank/DDBJ whole genome shotgun (WGS) entry which is preliminary data.</text>
</comment>
<sequence length="1030" mass="109459">MFKKLILAFFILIAVVIGALVIFVATFDANNYKDQITGLVKKQTGRDLQIDGELNLAVYPDLAIEMGKTSLANAEGFAGEQFATIDSGKVSVKLMPLISKKIEADAVMLDGLKLNLHRKADGSSNWDSLVKSGAKDESTEQVEKEPSKAVEEMLQNLSIAGVSLNDAVIRWRDDLAKQDITLSPLNLKTGKFSPGKPLPVELSVVMTQKNPAMTVTADGSTTINLTNNNKDFSLSKLKLKTKVTGAQIPNGALEANISGSIQGNPQKISVSDLVLQSTLTGDLVQQGTAKADVSGNVDFDVNAQQLTIAGMKLNGNVNGKPLAGGTLQALVTGDTKFNLKSQQLLIPNLALDAKLADGYVKGGAANAKINGNMQLDLAKQLLNITGMKAVTDASGEVLQGGKANANVNGDLQLNLGTQKLSIPNLSLTTQLTGGYVKGGVANAQVNGNTQFDLAKQLLSMTGLKLTADANGELLKGGKANTNIAGDLQLDLKNSQVTSPKITLNSQVEGGLVPGGKLTQTGSGNLDLNWANNKGAVNLSNLLVNLAGLEVKGSGVQLQPLAAKPGVSGQFSTNTFNLKTVMKTFGIEPPVTKNPTALSQVQAQFALKADTDSVDLQSLKATLDKSQLSGNLAIANFASPSIRTKLTINTINLDDYLAPEAKGATTAAPASAGGNKELLPLDTLRKLNIDGDFNIGKMLVNKINMSNIRAKVNAKQGLIIIDPANAQLYSGNYKGRITLDAKQAVPTMKMRHELTGVRSEGLLFDLFQDKYVSGGTKLITDLSSRGNSIDALLKNLNGTTTLGLSDGTIRDSNLAEKVSLAVKAFEKKEVEDGKSVVKFTGLSGDFKATNGEFKTDNLSLESPYFNIKGSGTANVASQELNMSLRIGPNNQDPKRPLFAPLRVTGTFSNPKFSLDLADLLKAVAAQDVEKLKLQAKEKLEEEKKALKLKFEKEKAEQEQKIKQKLEDAKADAVQKLKKQTGDKLGDAIINQLGGKKSETPANQDPNAPAEKPKSVEDQVKDKLKDKLKGLF</sequence>